<keyword evidence="2" id="KW-0378">Hydrolase</keyword>
<evidence type="ECO:0000256" key="4">
    <source>
        <dbReference type="ARBA" id="ARBA00022840"/>
    </source>
</evidence>
<dbReference type="AlphaFoldDB" id="A0A2X0MPG5"/>
<reference evidence="7" key="1">
    <citation type="submission" date="2016-10" db="EMBL/GenBank/DDBJ databases">
        <authorList>
            <person name="Jeantristanb JTB J.-T."/>
            <person name="Ricardo R."/>
        </authorList>
    </citation>
    <scope>NUCLEOTIDE SEQUENCE [LARGE SCALE GENOMIC DNA]</scope>
</reference>
<proteinExistence type="predicted"/>
<dbReference type="SUPFAM" id="SSF52540">
    <property type="entry name" value="P-loop containing nucleoside triphosphate hydrolases"/>
    <property type="match status" value="1"/>
</dbReference>
<keyword evidence="4" id="KW-0067">ATP-binding</keyword>
<dbReference type="GO" id="GO:0005524">
    <property type="term" value="F:ATP binding"/>
    <property type="evidence" value="ECO:0007669"/>
    <property type="project" value="UniProtKB-KW"/>
</dbReference>
<keyword evidence="3" id="KW-0347">Helicase</keyword>
<evidence type="ECO:0000256" key="1">
    <source>
        <dbReference type="ARBA" id="ARBA00022741"/>
    </source>
</evidence>
<evidence type="ECO:0000313" key="7">
    <source>
        <dbReference type="Proteomes" id="UP000249723"/>
    </source>
</evidence>
<organism evidence="6 7">
    <name type="scientific">Microbotryum saponariae</name>
    <dbReference type="NCBI Taxonomy" id="289078"/>
    <lineage>
        <taxon>Eukaryota</taxon>
        <taxon>Fungi</taxon>
        <taxon>Dikarya</taxon>
        <taxon>Basidiomycota</taxon>
        <taxon>Pucciniomycotina</taxon>
        <taxon>Microbotryomycetes</taxon>
        <taxon>Microbotryales</taxon>
        <taxon>Microbotryaceae</taxon>
        <taxon>Microbotryum</taxon>
    </lineage>
</organism>
<dbReference type="Pfam" id="PF02689">
    <property type="entry name" value="Herpes_Helicase"/>
    <property type="match status" value="1"/>
</dbReference>
<evidence type="ECO:0000313" key="6">
    <source>
        <dbReference type="EMBL" id="SCZ94294.1"/>
    </source>
</evidence>
<keyword evidence="7" id="KW-1185">Reference proteome</keyword>
<sequence length="72" mass="7833">MAMTINKSQGQSLAQVGVCLETPVFSHGQLYVALSRATNVDGVRVLLHQTENGEADNVTESIVFRMVVELTK</sequence>
<dbReference type="Proteomes" id="UP000249723">
    <property type="component" value="Unassembled WGS sequence"/>
</dbReference>
<dbReference type="CDD" id="cd18809">
    <property type="entry name" value="SF1_C_RecD"/>
    <property type="match status" value="1"/>
</dbReference>
<keyword evidence="1" id="KW-0547">Nucleotide-binding</keyword>
<evidence type="ECO:0000256" key="3">
    <source>
        <dbReference type="ARBA" id="ARBA00022806"/>
    </source>
</evidence>
<gene>
    <name evidence="6" type="ORF">BZ3500_MVSOF-1268-A1-R1_CHR12-2G03804</name>
</gene>
<dbReference type="Gene3D" id="3.40.50.300">
    <property type="entry name" value="P-loop containing nucleotide triphosphate hydrolases"/>
    <property type="match status" value="1"/>
</dbReference>
<feature type="domain" description="DNA replication helicase" evidence="5">
    <location>
        <begin position="1"/>
        <end position="45"/>
    </location>
</feature>
<dbReference type="GO" id="GO:0004386">
    <property type="term" value="F:helicase activity"/>
    <property type="evidence" value="ECO:0007669"/>
    <property type="project" value="UniProtKB-KW"/>
</dbReference>
<name>A0A2X0MPG5_9BASI</name>
<protein>
    <submittedName>
        <fullName evidence="6">BZ3500_MvSof-1268-A1-R1_Chr12-2g03804 protein</fullName>
    </submittedName>
</protein>
<dbReference type="STRING" id="289078.A0A2X0MPG5"/>
<accession>A0A2X0MPG5</accession>
<evidence type="ECO:0000259" key="5">
    <source>
        <dbReference type="Pfam" id="PF02689"/>
    </source>
</evidence>
<dbReference type="InterPro" id="IPR027417">
    <property type="entry name" value="P-loop_NTPase"/>
</dbReference>
<dbReference type="InterPro" id="IPR003840">
    <property type="entry name" value="DNA_helicase_dom"/>
</dbReference>
<evidence type="ECO:0000256" key="2">
    <source>
        <dbReference type="ARBA" id="ARBA00022801"/>
    </source>
</evidence>
<dbReference type="GO" id="GO:0016787">
    <property type="term" value="F:hydrolase activity"/>
    <property type="evidence" value="ECO:0007669"/>
    <property type="project" value="UniProtKB-KW"/>
</dbReference>
<dbReference type="EMBL" id="FMWP01000052">
    <property type="protein sequence ID" value="SCZ94294.1"/>
    <property type="molecule type" value="Genomic_DNA"/>
</dbReference>